<evidence type="ECO:0000256" key="7">
    <source>
        <dbReference type="PROSITE-ProRule" id="PRU01091"/>
    </source>
</evidence>
<evidence type="ECO:0000256" key="6">
    <source>
        <dbReference type="PROSITE-ProRule" id="PRU00169"/>
    </source>
</evidence>
<dbReference type="InterPro" id="IPR036388">
    <property type="entry name" value="WH-like_DNA-bd_sf"/>
</dbReference>
<evidence type="ECO:0000259" key="9">
    <source>
        <dbReference type="PROSITE" id="PS51755"/>
    </source>
</evidence>
<dbReference type="FunFam" id="1.10.10.10:FF:000005">
    <property type="entry name" value="Two-component system response regulator"/>
    <property type="match status" value="1"/>
</dbReference>
<evidence type="ECO:0000259" key="8">
    <source>
        <dbReference type="PROSITE" id="PS50110"/>
    </source>
</evidence>
<feature type="domain" description="Response regulatory" evidence="8">
    <location>
        <begin position="2"/>
        <end position="116"/>
    </location>
</feature>
<keyword evidence="11" id="KW-1185">Reference proteome</keyword>
<dbReference type="InterPro" id="IPR006291">
    <property type="entry name" value="CusR-like"/>
</dbReference>
<dbReference type="SUPFAM" id="SSF52172">
    <property type="entry name" value="CheY-like"/>
    <property type="match status" value="1"/>
</dbReference>
<accession>A0A6M5YT06</accession>
<gene>
    <name evidence="10" type="ORF">FTUN_4010</name>
</gene>
<dbReference type="InterPro" id="IPR001789">
    <property type="entry name" value="Sig_transdc_resp-reg_receiver"/>
</dbReference>
<name>A0A6M5YT06_9BACT</name>
<reference evidence="11" key="1">
    <citation type="submission" date="2020-05" db="EMBL/GenBank/DDBJ databases">
        <title>Frigoriglobus tundricola gen. nov., sp. nov., a psychrotolerant cellulolytic planctomycete of the family Gemmataceae with two divergent copies of 16S rRNA gene.</title>
        <authorList>
            <person name="Kulichevskaya I.S."/>
            <person name="Ivanova A.A."/>
            <person name="Naumoff D.G."/>
            <person name="Beletsky A.V."/>
            <person name="Rijpstra W.I.C."/>
            <person name="Sinninghe Damste J.S."/>
            <person name="Mardanov A.V."/>
            <person name="Ravin N.V."/>
            <person name="Dedysh S.N."/>
        </authorList>
    </citation>
    <scope>NUCLEOTIDE SEQUENCE [LARGE SCALE GENOMIC DNA]</scope>
    <source>
        <strain evidence="11">PL17</strain>
    </source>
</reference>
<evidence type="ECO:0000256" key="3">
    <source>
        <dbReference type="ARBA" id="ARBA00023015"/>
    </source>
</evidence>
<keyword evidence="2" id="KW-0902">Two-component regulatory system</keyword>
<evidence type="ECO:0000256" key="4">
    <source>
        <dbReference type="ARBA" id="ARBA00023125"/>
    </source>
</evidence>
<dbReference type="PROSITE" id="PS50110">
    <property type="entry name" value="RESPONSE_REGULATORY"/>
    <property type="match status" value="1"/>
</dbReference>
<evidence type="ECO:0000256" key="5">
    <source>
        <dbReference type="ARBA" id="ARBA00023163"/>
    </source>
</evidence>
<dbReference type="Pfam" id="PF00072">
    <property type="entry name" value="Response_reg"/>
    <property type="match status" value="1"/>
</dbReference>
<dbReference type="PANTHER" id="PTHR48111">
    <property type="entry name" value="REGULATOR OF RPOS"/>
    <property type="match status" value="1"/>
</dbReference>
<dbReference type="SUPFAM" id="SSF46894">
    <property type="entry name" value="C-terminal effector domain of the bipartite response regulators"/>
    <property type="match status" value="1"/>
</dbReference>
<dbReference type="InterPro" id="IPR016032">
    <property type="entry name" value="Sig_transdc_resp-reg_C-effctor"/>
</dbReference>
<dbReference type="PROSITE" id="PS51755">
    <property type="entry name" value="OMPR_PHOB"/>
    <property type="match status" value="1"/>
</dbReference>
<dbReference type="SMART" id="SM00862">
    <property type="entry name" value="Trans_reg_C"/>
    <property type="match status" value="1"/>
</dbReference>
<keyword evidence="5" id="KW-0804">Transcription</keyword>
<dbReference type="GO" id="GO:0005829">
    <property type="term" value="C:cytosol"/>
    <property type="evidence" value="ECO:0007669"/>
    <property type="project" value="TreeGrafter"/>
</dbReference>
<dbReference type="NCBIfam" id="TIGR01387">
    <property type="entry name" value="cztR_silR_copR"/>
    <property type="match status" value="1"/>
</dbReference>
<dbReference type="InterPro" id="IPR001867">
    <property type="entry name" value="OmpR/PhoB-type_DNA-bd"/>
</dbReference>
<dbReference type="Gene3D" id="3.40.50.2300">
    <property type="match status" value="1"/>
</dbReference>
<dbReference type="AlphaFoldDB" id="A0A6M5YT06"/>
<feature type="modified residue" description="4-aspartylphosphate" evidence="6">
    <location>
        <position position="51"/>
    </location>
</feature>
<dbReference type="Gene3D" id="6.10.250.690">
    <property type="match status" value="1"/>
</dbReference>
<dbReference type="RefSeq" id="WP_171472029.1">
    <property type="nucleotide sequence ID" value="NZ_CP053452.2"/>
</dbReference>
<proteinExistence type="predicted"/>
<keyword evidence="4 7" id="KW-0238">DNA-binding</keyword>
<feature type="DNA-binding region" description="OmpR/PhoB-type" evidence="7">
    <location>
        <begin position="124"/>
        <end position="223"/>
    </location>
</feature>
<dbReference type="GO" id="GO:0032993">
    <property type="term" value="C:protein-DNA complex"/>
    <property type="evidence" value="ECO:0007669"/>
    <property type="project" value="TreeGrafter"/>
</dbReference>
<keyword evidence="3" id="KW-0805">Transcription regulation</keyword>
<protein>
    <submittedName>
        <fullName evidence="10">DNA-binding heavy metal response regulator</fullName>
    </submittedName>
</protein>
<evidence type="ECO:0000313" key="11">
    <source>
        <dbReference type="Proteomes" id="UP000503447"/>
    </source>
</evidence>
<dbReference type="CDD" id="cd00383">
    <property type="entry name" value="trans_reg_C"/>
    <property type="match status" value="1"/>
</dbReference>
<dbReference type="GO" id="GO:0006355">
    <property type="term" value="P:regulation of DNA-templated transcription"/>
    <property type="evidence" value="ECO:0007669"/>
    <property type="project" value="InterPro"/>
</dbReference>
<dbReference type="PANTHER" id="PTHR48111:SF76">
    <property type="entry name" value="TWO-COMPONENT RESPONSE REGULATOR"/>
    <property type="match status" value="1"/>
</dbReference>
<keyword evidence="1 6" id="KW-0597">Phosphoprotein</keyword>
<evidence type="ECO:0000256" key="2">
    <source>
        <dbReference type="ARBA" id="ARBA00023012"/>
    </source>
</evidence>
<dbReference type="EMBL" id="CP053452">
    <property type="protein sequence ID" value="QJW96453.1"/>
    <property type="molecule type" value="Genomic_DNA"/>
</dbReference>
<dbReference type="Pfam" id="PF00486">
    <property type="entry name" value="Trans_reg_C"/>
    <property type="match status" value="1"/>
</dbReference>
<dbReference type="Gene3D" id="1.10.10.10">
    <property type="entry name" value="Winged helix-like DNA-binding domain superfamily/Winged helix DNA-binding domain"/>
    <property type="match status" value="1"/>
</dbReference>
<feature type="domain" description="OmpR/PhoB-type" evidence="9">
    <location>
        <begin position="124"/>
        <end position="223"/>
    </location>
</feature>
<dbReference type="InterPro" id="IPR011006">
    <property type="entry name" value="CheY-like_superfamily"/>
</dbReference>
<dbReference type="InterPro" id="IPR039420">
    <property type="entry name" value="WalR-like"/>
</dbReference>
<dbReference type="GO" id="GO:0000156">
    <property type="term" value="F:phosphorelay response regulator activity"/>
    <property type="evidence" value="ECO:0007669"/>
    <property type="project" value="TreeGrafter"/>
</dbReference>
<organism evidence="10 11">
    <name type="scientific">Frigoriglobus tundricola</name>
    <dbReference type="NCBI Taxonomy" id="2774151"/>
    <lineage>
        <taxon>Bacteria</taxon>
        <taxon>Pseudomonadati</taxon>
        <taxon>Planctomycetota</taxon>
        <taxon>Planctomycetia</taxon>
        <taxon>Gemmatales</taxon>
        <taxon>Gemmataceae</taxon>
        <taxon>Frigoriglobus</taxon>
    </lineage>
</organism>
<dbReference type="GO" id="GO:0000976">
    <property type="term" value="F:transcription cis-regulatory region binding"/>
    <property type="evidence" value="ECO:0007669"/>
    <property type="project" value="TreeGrafter"/>
</dbReference>
<sequence length="225" mass="25413">MKVLLIEDEPNTVAYLRQGLAENGYVVDAEGSAELGLRMAARGVYDLVVLDINLPDRSGWWVLKELRGADCRTPVLCLTCCGDVEDRVQGLDLGADDYLTKPFAFSELVARIRSVLRRGAERQPDVIRVADLEVHLTRRQVVRAGGRVRDFRPKEFALLALLARRAGEVLSRTTIVEHVWNADFDFETNAVDVQIKRLREKVDDPFERKLIHTVRGVGYVLEDRG</sequence>
<evidence type="ECO:0000256" key="1">
    <source>
        <dbReference type="ARBA" id="ARBA00022553"/>
    </source>
</evidence>
<dbReference type="Proteomes" id="UP000503447">
    <property type="component" value="Chromosome"/>
</dbReference>
<evidence type="ECO:0000313" key="10">
    <source>
        <dbReference type="EMBL" id="QJW96453.1"/>
    </source>
</evidence>
<dbReference type="KEGG" id="ftj:FTUN_4010"/>
<dbReference type="SMART" id="SM00448">
    <property type="entry name" value="REC"/>
    <property type="match status" value="1"/>
</dbReference>